<dbReference type="AlphaFoldDB" id="A0A6G1U403"/>
<accession>A0A6G1U403</accession>
<sequence length="148" mass="16593">MKKNLVLFSASVFFFAIGYSCCHFTRQGTDISNKYIYIGNCVDSLISENYRSNFNDIEYGDGVDPYGVYNKKNGIVENANMAYTIANTILSNIYGSNQIKNEYPLKITLINNRFWVIEGSLSKGETGGTAIIVIKKDDGQVQYINHGK</sequence>
<comment type="caution">
    <text evidence="3">The sequence shown here is derived from an EMBL/GenBank/DDBJ whole genome shotgun (WGS) entry which is preliminary data.</text>
</comment>
<feature type="signal peptide" evidence="1">
    <location>
        <begin position="1"/>
        <end position="18"/>
    </location>
</feature>
<dbReference type="Proteomes" id="UP000480425">
    <property type="component" value="Unassembled WGS sequence"/>
</dbReference>
<dbReference type="Pfam" id="PF15631">
    <property type="entry name" value="Imm-NTF2-2"/>
    <property type="match status" value="1"/>
</dbReference>
<dbReference type="PROSITE" id="PS51257">
    <property type="entry name" value="PROKAR_LIPOPROTEIN"/>
    <property type="match status" value="1"/>
</dbReference>
<evidence type="ECO:0000313" key="3">
    <source>
        <dbReference type="EMBL" id="MQN81875.1"/>
    </source>
</evidence>
<evidence type="ECO:0000259" key="2">
    <source>
        <dbReference type="Pfam" id="PF15631"/>
    </source>
</evidence>
<dbReference type="RefSeq" id="WP_153125361.1">
    <property type="nucleotide sequence ID" value="NZ_CP152352.1"/>
</dbReference>
<feature type="chain" id="PRO_5026300286" description="NTF2 fold domain-containing protein" evidence="1">
    <location>
        <begin position="19"/>
        <end position="148"/>
    </location>
</feature>
<keyword evidence="1" id="KW-0732">Signal</keyword>
<name>A0A6G1U403_9BACT</name>
<feature type="domain" description="NTF2 fold" evidence="2">
    <location>
        <begin position="81"/>
        <end position="148"/>
    </location>
</feature>
<protein>
    <recommendedName>
        <fullName evidence="2">NTF2 fold domain-containing protein</fullName>
    </recommendedName>
</protein>
<evidence type="ECO:0000256" key="1">
    <source>
        <dbReference type="SAM" id="SignalP"/>
    </source>
</evidence>
<organism evidence="3 4">
    <name type="scientific">Segatella copri</name>
    <dbReference type="NCBI Taxonomy" id="165179"/>
    <lineage>
        <taxon>Bacteria</taxon>
        <taxon>Pseudomonadati</taxon>
        <taxon>Bacteroidota</taxon>
        <taxon>Bacteroidia</taxon>
        <taxon>Bacteroidales</taxon>
        <taxon>Prevotellaceae</taxon>
        <taxon>Segatella</taxon>
    </lineage>
</organism>
<reference evidence="3 4" key="1">
    <citation type="submission" date="2019-09" db="EMBL/GenBank/DDBJ databases">
        <title>Distinct polysaccharide growth profiles of human intestinal Prevotella copri isolates.</title>
        <authorList>
            <person name="Fehlner-Peach H."/>
            <person name="Magnabosco C."/>
            <person name="Raghavan V."/>
            <person name="Scher J.U."/>
            <person name="Tett A."/>
            <person name="Cox L.M."/>
            <person name="Gottsegen C."/>
            <person name="Watters A."/>
            <person name="Wiltshire- Gordon J.D."/>
            <person name="Segata N."/>
            <person name="Bonneau R."/>
            <person name="Littman D.R."/>
        </authorList>
    </citation>
    <scope>NUCLEOTIDE SEQUENCE [LARGE SCALE GENOMIC DNA]</scope>
    <source>
        <strain evidence="4">iA622</strain>
    </source>
</reference>
<evidence type="ECO:0000313" key="4">
    <source>
        <dbReference type="Proteomes" id="UP000480425"/>
    </source>
</evidence>
<dbReference type="OrthoDB" id="886637at2"/>
<gene>
    <name evidence="3" type="ORF">F7D73_13180</name>
</gene>
<dbReference type="InterPro" id="IPR028921">
    <property type="entry name" value="NTF2_fold_dom"/>
</dbReference>
<dbReference type="EMBL" id="VZCB01000095">
    <property type="protein sequence ID" value="MQN81875.1"/>
    <property type="molecule type" value="Genomic_DNA"/>
</dbReference>
<proteinExistence type="predicted"/>